<dbReference type="AlphaFoldDB" id="A0A0W0WK59"/>
<dbReference type="GO" id="GO:0046872">
    <property type="term" value="F:metal ion binding"/>
    <property type="evidence" value="ECO:0007669"/>
    <property type="project" value="UniProtKB-KW"/>
</dbReference>
<evidence type="ECO:0000259" key="5">
    <source>
        <dbReference type="PROSITE" id="PS51891"/>
    </source>
</evidence>
<accession>A0A0W0WK59</accession>
<dbReference type="PROSITE" id="PS51891">
    <property type="entry name" value="CENP_V_GFA"/>
    <property type="match status" value="1"/>
</dbReference>
<gene>
    <name evidence="6" type="ORF">Lisr_0381</name>
</gene>
<organism evidence="6 7">
    <name type="scientific">Legionella israelensis</name>
    <dbReference type="NCBI Taxonomy" id="454"/>
    <lineage>
        <taxon>Bacteria</taxon>
        <taxon>Pseudomonadati</taxon>
        <taxon>Pseudomonadota</taxon>
        <taxon>Gammaproteobacteria</taxon>
        <taxon>Legionellales</taxon>
        <taxon>Legionellaceae</taxon>
        <taxon>Legionella</taxon>
    </lineage>
</organism>
<evidence type="ECO:0000313" key="6">
    <source>
        <dbReference type="EMBL" id="KTD32709.1"/>
    </source>
</evidence>
<reference evidence="6 7" key="1">
    <citation type="submission" date="2015-11" db="EMBL/GenBank/DDBJ databases">
        <title>Genomic analysis of 38 Legionella species identifies large and diverse effector repertoires.</title>
        <authorList>
            <person name="Burstein D."/>
            <person name="Amaro F."/>
            <person name="Zusman T."/>
            <person name="Lifshitz Z."/>
            <person name="Cohen O."/>
            <person name="Gilbert J.A."/>
            <person name="Pupko T."/>
            <person name="Shuman H.A."/>
            <person name="Segal G."/>
        </authorList>
    </citation>
    <scope>NUCLEOTIDE SEQUENCE [LARGE SCALE GENOMIC DNA]</scope>
    <source>
        <strain evidence="6 7">Bercovier 4</strain>
    </source>
</reference>
<evidence type="ECO:0000313" key="7">
    <source>
        <dbReference type="Proteomes" id="UP000054761"/>
    </source>
</evidence>
<dbReference type="PATRIC" id="fig|454.4.peg.400"/>
<dbReference type="RefSeq" id="WP_058500770.1">
    <property type="nucleotide sequence ID" value="NZ_CAAAJA010000052.1"/>
</dbReference>
<dbReference type="GO" id="GO:0016846">
    <property type="term" value="F:carbon-sulfur lyase activity"/>
    <property type="evidence" value="ECO:0007669"/>
    <property type="project" value="InterPro"/>
</dbReference>
<keyword evidence="2" id="KW-0479">Metal-binding</keyword>
<evidence type="ECO:0000256" key="4">
    <source>
        <dbReference type="ARBA" id="ARBA00023239"/>
    </source>
</evidence>
<comment type="caution">
    <text evidence="6">The sequence shown here is derived from an EMBL/GenBank/DDBJ whole genome shotgun (WGS) entry which is preliminary data.</text>
</comment>
<dbReference type="SUPFAM" id="SSF51316">
    <property type="entry name" value="Mss4-like"/>
    <property type="match status" value="1"/>
</dbReference>
<keyword evidence="3" id="KW-0862">Zinc</keyword>
<dbReference type="Proteomes" id="UP000054761">
    <property type="component" value="Unassembled WGS sequence"/>
</dbReference>
<evidence type="ECO:0000256" key="1">
    <source>
        <dbReference type="ARBA" id="ARBA00005495"/>
    </source>
</evidence>
<dbReference type="InterPro" id="IPR006913">
    <property type="entry name" value="CENP-V/GFA"/>
</dbReference>
<feature type="domain" description="CENP-V/GFA" evidence="5">
    <location>
        <begin position="5"/>
        <end position="122"/>
    </location>
</feature>
<dbReference type="InterPro" id="IPR011057">
    <property type="entry name" value="Mss4-like_sf"/>
</dbReference>
<evidence type="ECO:0000256" key="2">
    <source>
        <dbReference type="ARBA" id="ARBA00022723"/>
    </source>
</evidence>
<sequence>MSSPIDGQCLCKKVQYKLHAEPKAVGCCYCKSCQIKSGSDHIVYLAFEHDAVTLEGEIKWYTSIGDSGLLKQHGFCPECGANLFAKPEHWSHLLIVYAGSLIDSSNYAPKTNLCVKDAPKWSCMNESLISFEGNPG</sequence>
<protein>
    <submittedName>
        <fullName evidence="6">Glutathione-dependent formaldehyde-activating enzyme</fullName>
    </submittedName>
</protein>
<evidence type="ECO:0000256" key="3">
    <source>
        <dbReference type="ARBA" id="ARBA00022833"/>
    </source>
</evidence>
<keyword evidence="4" id="KW-0456">Lyase</keyword>
<dbReference type="EMBL" id="LNYH01000011">
    <property type="protein sequence ID" value="KTD32709.1"/>
    <property type="molecule type" value="Genomic_DNA"/>
</dbReference>
<dbReference type="PANTHER" id="PTHR33337:SF40">
    <property type="entry name" value="CENP-V_GFA DOMAIN-CONTAINING PROTEIN-RELATED"/>
    <property type="match status" value="1"/>
</dbReference>
<dbReference type="PANTHER" id="PTHR33337">
    <property type="entry name" value="GFA DOMAIN-CONTAINING PROTEIN"/>
    <property type="match status" value="1"/>
</dbReference>
<keyword evidence="7" id="KW-1185">Reference proteome</keyword>
<name>A0A0W0WK59_9GAMM</name>
<dbReference type="STRING" id="454.Lisr_0381"/>
<dbReference type="Pfam" id="PF04828">
    <property type="entry name" value="GFA"/>
    <property type="match status" value="1"/>
</dbReference>
<proteinExistence type="inferred from homology"/>
<dbReference type="Gene3D" id="3.90.1590.10">
    <property type="entry name" value="glutathione-dependent formaldehyde- activating enzyme (gfa)"/>
    <property type="match status" value="1"/>
</dbReference>
<comment type="similarity">
    <text evidence="1">Belongs to the Gfa family.</text>
</comment>